<dbReference type="SUPFAM" id="SSF52833">
    <property type="entry name" value="Thioredoxin-like"/>
    <property type="match status" value="1"/>
</dbReference>
<dbReference type="PANTHER" id="PTHR13887">
    <property type="entry name" value="GLUTATHIONE S-TRANSFERASE KAPPA"/>
    <property type="match status" value="1"/>
</dbReference>
<dbReference type="EMBL" id="AGWN01000001">
    <property type="protein sequence ID" value="EPD30545.1"/>
    <property type="molecule type" value="Genomic_DNA"/>
</dbReference>
<sequence>MHIDVWSDIACPWCYLGVRHLRQALSTFERRSEVSVRLHAYLLQPELDQTLEESEPDYLARTKGMSRAEVDQVLASLTELARKDGIDVDWEAVKVAPTTSAHRLVGLAREIDMERDTTVGSDTLELKVHEALQRARFQLGMDVSNPESLIAIARDFDIRGDRVLATLESQDSAGEVFSDFQIGVQMGIGAVPVFIFDKALMMEGAQPRLAFENALQAAWNHANPDSPVED</sequence>
<dbReference type="CDD" id="cd03024">
    <property type="entry name" value="DsbA_FrnE"/>
    <property type="match status" value="1"/>
</dbReference>
<dbReference type="OrthoDB" id="9799122at2"/>
<keyword evidence="3" id="KW-1185">Reference proteome</keyword>
<dbReference type="Proteomes" id="UP000014387">
    <property type="component" value="Unassembled WGS sequence"/>
</dbReference>
<reference evidence="2 3" key="1">
    <citation type="submission" date="2013-05" db="EMBL/GenBank/DDBJ databases">
        <title>The Genome Sequence of Actinomyces europaeus ACS-120-V-COL10B.</title>
        <authorList>
            <consortium name="The Broad Institute Genomics Platform"/>
            <person name="Earl A."/>
            <person name="Ward D."/>
            <person name="Feldgarden M."/>
            <person name="Gevers D."/>
            <person name="Saerens B."/>
            <person name="Vaneechoutte M."/>
            <person name="Walker B."/>
            <person name="Young S."/>
            <person name="Zeng Q."/>
            <person name="Gargeya S."/>
            <person name="Fitzgerald M."/>
            <person name="Haas B."/>
            <person name="Abouelleil A."/>
            <person name="Allen A.W."/>
            <person name="Alvarado L."/>
            <person name="Arachchi H.M."/>
            <person name="Berlin A.M."/>
            <person name="Chapman S.B."/>
            <person name="Gainer-Dewar J."/>
            <person name="Goldberg J."/>
            <person name="Griggs A."/>
            <person name="Gujja S."/>
            <person name="Hansen M."/>
            <person name="Howarth C."/>
            <person name="Imamovic A."/>
            <person name="Ireland A."/>
            <person name="Larimer J."/>
            <person name="McCowan C."/>
            <person name="Murphy C."/>
            <person name="Pearson M."/>
            <person name="Poon T.W."/>
            <person name="Priest M."/>
            <person name="Roberts A."/>
            <person name="Saif S."/>
            <person name="Shea T."/>
            <person name="Sisk P."/>
            <person name="Sykes S."/>
            <person name="Wortman J."/>
            <person name="Nusbaum C."/>
            <person name="Birren B."/>
        </authorList>
    </citation>
    <scope>NUCLEOTIDE SEQUENCE [LARGE SCALE GENOMIC DNA]</scope>
    <source>
        <strain evidence="2 3">ACS-120-V-Col10b</strain>
    </source>
</reference>
<gene>
    <name evidence="2" type="ORF">HMPREF9238_00290</name>
</gene>
<dbReference type="RefSeq" id="WP_016443657.1">
    <property type="nucleotide sequence ID" value="NZ_KE150266.1"/>
</dbReference>
<dbReference type="AlphaFoldDB" id="A0A9W5VW64"/>
<name>A0A9W5VW64_9ACTO</name>
<dbReference type="InterPro" id="IPR036249">
    <property type="entry name" value="Thioredoxin-like_sf"/>
</dbReference>
<feature type="domain" description="DSBA-like thioredoxin" evidence="1">
    <location>
        <begin position="3"/>
        <end position="216"/>
    </location>
</feature>
<protein>
    <recommendedName>
        <fullName evidence="1">DSBA-like thioredoxin domain-containing protein</fullName>
    </recommendedName>
</protein>
<dbReference type="PANTHER" id="PTHR13887:SF41">
    <property type="entry name" value="THIOREDOXIN SUPERFAMILY PROTEIN"/>
    <property type="match status" value="1"/>
</dbReference>
<evidence type="ECO:0000313" key="2">
    <source>
        <dbReference type="EMBL" id="EPD30545.1"/>
    </source>
</evidence>
<dbReference type="InterPro" id="IPR001853">
    <property type="entry name" value="DSBA-like_thioredoxin_dom"/>
</dbReference>
<dbReference type="Pfam" id="PF01323">
    <property type="entry name" value="DSBA"/>
    <property type="match status" value="1"/>
</dbReference>
<proteinExistence type="predicted"/>
<dbReference type="Gene3D" id="3.40.30.10">
    <property type="entry name" value="Glutaredoxin"/>
    <property type="match status" value="1"/>
</dbReference>
<accession>A0A9W5VW64</accession>
<organism evidence="2 3">
    <name type="scientific">Gleimia europaea ACS-120-V-Col10b</name>
    <dbReference type="NCBI Taxonomy" id="883069"/>
    <lineage>
        <taxon>Bacteria</taxon>
        <taxon>Bacillati</taxon>
        <taxon>Actinomycetota</taxon>
        <taxon>Actinomycetes</taxon>
        <taxon>Actinomycetales</taxon>
        <taxon>Actinomycetaceae</taxon>
        <taxon>Gleimia</taxon>
    </lineage>
</organism>
<dbReference type="GO" id="GO:0016491">
    <property type="term" value="F:oxidoreductase activity"/>
    <property type="evidence" value="ECO:0007669"/>
    <property type="project" value="InterPro"/>
</dbReference>
<evidence type="ECO:0000313" key="3">
    <source>
        <dbReference type="Proteomes" id="UP000014387"/>
    </source>
</evidence>
<evidence type="ECO:0000259" key="1">
    <source>
        <dbReference type="Pfam" id="PF01323"/>
    </source>
</evidence>
<comment type="caution">
    <text evidence="2">The sequence shown here is derived from an EMBL/GenBank/DDBJ whole genome shotgun (WGS) entry which is preliminary data.</text>
</comment>